<keyword evidence="4" id="KW-0418">Kinase</keyword>
<evidence type="ECO:0000313" key="10">
    <source>
        <dbReference type="Proteomes" id="UP001472677"/>
    </source>
</evidence>
<evidence type="ECO:0000313" key="9">
    <source>
        <dbReference type="EMBL" id="KAK8535426.1"/>
    </source>
</evidence>
<proteinExistence type="inferred from homology"/>
<keyword evidence="5" id="KW-0067">ATP-binding</keyword>
<accession>A0ABR2DCK1</accession>
<reference evidence="9 10" key="1">
    <citation type="journal article" date="2024" name="G3 (Bethesda)">
        <title>Genome assembly of Hibiscus sabdariffa L. provides insights into metabolisms of medicinal natural products.</title>
        <authorList>
            <person name="Kim T."/>
        </authorList>
    </citation>
    <scope>NUCLEOTIDE SEQUENCE [LARGE SCALE GENOMIC DNA]</scope>
    <source>
        <strain evidence="9">TK-2024</strain>
        <tissue evidence="9">Old leaves</tissue>
    </source>
</reference>
<keyword evidence="2" id="KW-0808">Transferase</keyword>
<dbReference type="PROSITE" id="PS50011">
    <property type="entry name" value="PROTEIN_KINASE_DOM"/>
    <property type="match status" value="1"/>
</dbReference>
<feature type="domain" description="Protein kinase" evidence="8">
    <location>
        <begin position="1"/>
        <end position="244"/>
    </location>
</feature>
<evidence type="ECO:0000259" key="8">
    <source>
        <dbReference type="PROSITE" id="PS50011"/>
    </source>
</evidence>
<evidence type="ECO:0000256" key="5">
    <source>
        <dbReference type="ARBA" id="ARBA00022840"/>
    </source>
</evidence>
<comment type="similarity">
    <text evidence="6">Belongs to the protein kinase superfamily. STE Ser/Thr protein kinase family. MAP kinase kinase subfamily.</text>
</comment>
<name>A0ABR2DCK1_9ROSI</name>
<sequence>MCKQVLQGLVYIHQEKNVIQRDIKSSNLLVHRKGEVKITDLVSAHRLLAPRDGGIHWLGLTATWHDVWSFGVVVLKCATGRFRICNPKIGKVVPAFMTFGRQLCKTLHQVLHQINSLRTFATLYQPRLIVSFLEFKVDFDFSMEDLETVLYGRAVKVLQGLVYLQQEKNVIHRDIKPSDLLVNREGEVKIIDFGVGALLVSPTGRRNTVVGTYCYMAECGVSGFCTVLNHIVMLSFVIRRSIIL</sequence>
<dbReference type="EMBL" id="JBBPBM010000030">
    <property type="protein sequence ID" value="KAK8535426.1"/>
    <property type="molecule type" value="Genomic_DNA"/>
</dbReference>
<dbReference type="PANTHER" id="PTHR48013:SF32">
    <property type="entry name" value="MITOGEN-ACTIVATED PROTEIN KINASE KINASE 2-LIKE"/>
    <property type="match status" value="1"/>
</dbReference>
<organism evidence="9 10">
    <name type="scientific">Hibiscus sabdariffa</name>
    <name type="common">roselle</name>
    <dbReference type="NCBI Taxonomy" id="183260"/>
    <lineage>
        <taxon>Eukaryota</taxon>
        <taxon>Viridiplantae</taxon>
        <taxon>Streptophyta</taxon>
        <taxon>Embryophyta</taxon>
        <taxon>Tracheophyta</taxon>
        <taxon>Spermatophyta</taxon>
        <taxon>Magnoliopsida</taxon>
        <taxon>eudicotyledons</taxon>
        <taxon>Gunneridae</taxon>
        <taxon>Pentapetalae</taxon>
        <taxon>rosids</taxon>
        <taxon>malvids</taxon>
        <taxon>Malvales</taxon>
        <taxon>Malvaceae</taxon>
        <taxon>Malvoideae</taxon>
        <taxon>Hibiscus</taxon>
    </lineage>
</organism>
<evidence type="ECO:0000256" key="3">
    <source>
        <dbReference type="ARBA" id="ARBA00022741"/>
    </source>
</evidence>
<gene>
    <name evidence="9" type="ORF">V6N12_056944</name>
</gene>
<evidence type="ECO:0000256" key="1">
    <source>
        <dbReference type="ARBA" id="ARBA00022527"/>
    </source>
</evidence>
<keyword evidence="10" id="KW-1185">Reference proteome</keyword>
<keyword evidence="1" id="KW-0723">Serine/threonine-protein kinase</keyword>
<evidence type="ECO:0000256" key="4">
    <source>
        <dbReference type="ARBA" id="ARBA00022777"/>
    </source>
</evidence>
<dbReference type="InterPro" id="IPR000719">
    <property type="entry name" value="Prot_kinase_dom"/>
</dbReference>
<dbReference type="EC" id="2.7.12.2" evidence="7"/>
<comment type="caution">
    <text evidence="9">The sequence shown here is derived from an EMBL/GenBank/DDBJ whole genome shotgun (WGS) entry which is preliminary data.</text>
</comment>
<dbReference type="InterPro" id="IPR011009">
    <property type="entry name" value="Kinase-like_dom_sf"/>
</dbReference>
<evidence type="ECO:0000256" key="7">
    <source>
        <dbReference type="ARBA" id="ARBA00038999"/>
    </source>
</evidence>
<dbReference type="PANTHER" id="PTHR48013">
    <property type="entry name" value="DUAL SPECIFICITY MITOGEN-ACTIVATED PROTEIN KINASE KINASE 5-RELATED"/>
    <property type="match status" value="1"/>
</dbReference>
<evidence type="ECO:0000256" key="6">
    <source>
        <dbReference type="ARBA" id="ARBA00038035"/>
    </source>
</evidence>
<evidence type="ECO:0000256" key="2">
    <source>
        <dbReference type="ARBA" id="ARBA00022679"/>
    </source>
</evidence>
<dbReference type="Gene3D" id="1.10.510.10">
    <property type="entry name" value="Transferase(Phosphotransferase) domain 1"/>
    <property type="match status" value="2"/>
</dbReference>
<dbReference type="Proteomes" id="UP001472677">
    <property type="component" value="Unassembled WGS sequence"/>
</dbReference>
<protein>
    <recommendedName>
        <fullName evidence="7">mitogen-activated protein kinase kinase</fullName>
        <ecNumber evidence="7">2.7.12.2</ecNumber>
    </recommendedName>
</protein>
<dbReference type="Pfam" id="PF00069">
    <property type="entry name" value="Pkinase"/>
    <property type="match status" value="2"/>
</dbReference>
<dbReference type="SUPFAM" id="SSF56112">
    <property type="entry name" value="Protein kinase-like (PK-like)"/>
    <property type="match status" value="2"/>
</dbReference>
<keyword evidence="3" id="KW-0547">Nucleotide-binding</keyword>